<feature type="transmembrane region" description="Helical" evidence="1">
    <location>
        <begin position="37"/>
        <end position="55"/>
    </location>
</feature>
<dbReference type="EMBL" id="KZ679015">
    <property type="protein sequence ID" value="PSS12606.1"/>
    <property type="molecule type" value="Genomic_DNA"/>
</dbReference>
<keyword evidence="1" id="KW-0472">Membrane</keyword>
<organism evidence="2 3">
    <name type="scientific">Amorphotheca resinae ATCC 22711</name>
    <dbReference type="NCBI Taxonomy" id="857342"/>
    <lineage>
        <taxon>Eukaryota</taxon>
        <taxon>Fungi</taxon>
        <taxon>Dikarya</taxon>
        <taxon>Ascomycota</taxon>
        <taxon>Pezizomycotina</taxon>
        <taxon>Leotiomycetes</taxon>
        <taxon>Helotiales</taxon>
        <taxon>Amorphothecaceae</taxon>
        <taxon>Amorphotheca</taxon>
    </lineage>
</organism>
<dbReference type="AlphaFoldDB" id="A0A2T3AVC4"/>
<dbReference type="RefSeq" id="XP_024718604.1">
    <property type="nucleotide sequence ID" value="XM_024863643.1"/>
</dbReference>
<feature type="transmembrane region" description="Helical" evidence="1">
    <location>
        <begin position="67"/>
        <end position="84"/>
    </location>
</feature>
<sequence length="139" mass="16455">MPPPFRPEPLMLTPEYLIVRSAWSVYYALGRVSLDTVLMFVVVTPFMGLALCLLLEFGPKRFQKDPWLLLFLPIPTFMFIEAELCIQNATLFLLFLAAFFGYVWWSGKERTTRKKARRRWCRACLNELDRQQVLFEWLP</sequence>
<proteinExistence type="predicted"/>
<protein>
    <submittedName>
        <fullName evidence="2">Uncharacterized protein</fullName>
    </submittedName>
</protein>
<evidence type="ECO:0000313" key="3">
    <source>
        <dbReference type="Proteomes" id="UP000241818"/>
    </source>
</evidence>
<keyword evidence="3" id="KW-1185">Reference proteome</keyword>
<keyword evidence="1" id="KW-1133">Transmembrane helix</keyword>
<dbReference type="Proteomes" id="UP000241818">
    <property type="component" value="Unassembled WGS sequence"/>
</dbReference>
<evidence type="ECO:0000256" key="1">
    <source>
        <dbReference type="SAM" id="Phobius"/>
    </source>
</evidence>
<evidence type="ECO:0000313" key="2">
    <source>
        <dbReference type="EMBL" id="PSS12606.1"/>
    </source>
</evidence>
<reference evidence="2 3" key="1">
    <citation type="journal article" date="2018" name="New Phytol.">
        <title>Comparative genomics and transcriptomics depict ericoid mycorrhizal fungi as versatile saprotrophs and plant mutualists.</title>
        <authorList>
            <person name="Martino E."/>
            <person name="Morin E."/>
            <person name="Grelet G.A."/>
            <person name="Kuo A."/>
            <person name="Kohler A."/>
            <person name="Daghino S."/>
            <person name="Barry K.W."/>
            <person name="Cichocki N."/>
            <person name="Clum A."/>
            <person name="Dockter R.B."/>
            <person name="Hainaut M."/>
            <person name="Kuo R.C."/>
            <person name="LaButti K."/>
            <person name="Lindahl B.D."/>
            <person name="Lindquist E.A."/>
            <person name="Lipzen A."/>
            <person name="Khouja H.R."/>
            <person name="Magnuson J."/>
            <person name="Murat C."/>
            <person name="Ohm R.A."/>
            <person name="Singer S.W."/>
            <person name="Spatafora J.W."/>
            <person name="Wang M."/>
            <person name="Veneault-Fourrey C."/>
            <person name="Henrissat B."/>
            <person name="Grigoriev I.V."/>
            <person name="Martin F.M."/>
            <person name="Perotto S."/>
        </authorList>
    </citation>
    <scope>NUCLEOTIDE SEQUENCE [LARGE SCALE GENOMIC DNA]</scope>
    <source>
        <strain evidence="2 3">ATCC 22711</strain>
    </source>
</reference>
<name>A0A2T3AVC4_AMORE</name>
<dbReference type="GeneID" id="36571724"/>
<accession>A0A2T3AVC4</accession>
<keyword evidence="1" id="KW-0812">Transmembrane</keyword>
<dbReference type="InParanoid" id="A0A2T3AVC4"/>
<gene>
    <name evidence="2" type="ORF">M430DRAFT_173150</name>
</gene>
<feature type="transmembrane region" description="Helical" evidence="1">
    <location>
        <begin position="90"/>
        <end position="107"/>
    </location>
</feature>